<evidence type="ECO:0000313" key="1">
    <source>
        <dbReference type="EMBL" id="MBB4949854.1"/>
    </source>
</evidence>
<gene>
    <name evidence="1" type="ORF">F4556_005389</name>
</gene>
<protein>
    <submittedName>
        <fullName evidence="1">Uncharacterized protein</fullName>
    </submittedName>
</protein>
<accession>A0A7W7SG71</accession>
<keyword evidence="2" id="KW-1185">Reference proteome</keyword>
<reference evidence="1 2" key="1">
    <citation type="submission" date="2020-08" db="EMBL/GenBank/DDBJ databases">
        <title>Sequencing the genomes of 1000 actinobacteria strains.</title>
        <authorList>
            <person name="Klenk H.-P."/>
        </authorList>
    </citation>
    <scope>NUCLEOTIDE SEQUENCE [LARGE SCALE GENOMIC DNA]</scope>
    <source>
        <strain evidence="1 2">DSM 44786</strain>
    </source>
</reference>
<organism evidence="1 2">
    <name type="scientific">Kitasatospora gansuensis</name>
    <dbReference type="NCBI Taxonomy" id="258050"/>
    <lineage>
        <taxon>Bacteria</taxon>
        <taxon>Bacillati</taxon>
        <taxon>Actinomycetota</taxon>
        <taxon>Actinomycetes</taxon>
        <taxon>Kitasatosporales</taxon>
        <taxon>Streptomycetaceae</taxon>
        <taxon>Kitasatospora</taxon>
    </lineage>
</organism>
<evidence type="ECO:0000313" key="2">
    <source>
        <dbReference type="Proteomes" id="UP000573327"/>
    </source>
</evidence>
<comment type="caution">
    <text evidence="1">The sequence shown here is derived from an EMBL/GenBank/DDBJ whole genome shotgun (WGS) entry which is preliminary data.</text>
</comment>
<dbReference type="AlphaFoldDB" id="A0A7W7SG71"/>
<name>A0A7W7SG71_9ACTN</name>
<dbReference type="RefSeq" id="WP_184920505.1">
    <property type="nucleotide sequence ID" value="NZ_JACHJR010000001.1"/>
</dbReference>
<sequence>MPGSMAISHTDALVMLSHADAEQLTAVLRQMSALLEQPGGDRLSDAQAEALCEGKLRRDELAEWSRKLSDYLKDHL</sequence>
<proteinExistence type="predicted"/>
<dbReference type="EMBL" id="JACHJR010000001">
    <property type="protein sequence ID" value="MBB4949854.1"/>
    <property type="molecule type" value="Genomic_DNA"/>
</dbReference>
<dbReference type="Proteomes" id="UP000573327">
    <property type="component" value="Unassembled WGS sequence"/>
</dbReference>